<dbReference type="Proteomes" id="UP000009022">
    <property type="component" value="Unassembled WGS sequence"/>
</dbReference>
<evidence type="ECO:0000256" key="1">
    <source>
        <dbReference type="SAM" id="Coils"/>
    </source>
</evidence>
<dbReference type="OrthoDB" id="299638at2759"/>
<dbReference type="RefSeq" id="XP_002111449.1">
    <property type="nucleotide sequence ID" value="XM_002111413.1"/>
</dbReference>
<sequence>MDSSFANASVSEILTDDLLSTSLDASIYRSSSSSENEDSDRKPAKSGGKISKQRLERKELRHTLQILKLELSQKSATIDNLRSEYTMKIDDLEDRLGEALHQKQIIQAQMEAQLQMLQDSSKNRTEKMTDNMAVIQQRQRSLEMANLELQTRSGEIRHTLSNIDNFEHLYDDLNDKNPHELALPHYAVLKFFEAIRPLRREINEIKTLNIDLNDKNRIQSEQIFQLQDTCDQLRNEKTDMNIQMQKLTLENEDFKSKIKAITHKEVAFDQLEKEKRALEQEVQMLRNAASIVEGTLHARTTERDDSSKELAGCRQALAILQQDKVYLTKQVNEANFKISRCQEKAETLDEQLITAKRAREELYEKYMSCREQYKTEYEERLAAELKNLRGQTEAEMERLRSTTRDVYDREGRQLREAREIAIHERDRLVVELKEARGNYESILKELHRQQADTDTKLNDLLTAAKVSSFEKDRIQLIYEENLKSLRNCKDQIELLRKKNEVILTKELYSLQSSSEKRIHELETKVTDNNGKLRTYEKLEKELDEVVMQAAEVADEADAEQLLYSYGYGANIPSSSKRRLQQSVHLARRILKLEKDNTKLKQDLQNYQIKNEQLSDEVANSTKLLNDAQQPYNYLIESIKTRDQQIETHKKLIANLQNDTKNLVREKNDLLKQKNQLSSSLERLLLNRKVA</sequence>
<dbReference type="PhylomeDB" id="B3RV13"/>
<dbReference type="CTD" id="6753166"/>
<dbReference type="PANTHER" id="PTHR18950:SF0">
    <property type="entry name" value="PROGESTERONE IMMUNOMODULATORY BINDING FACTOR 1"/>
    <property type="match status" value="1"/>
</dbReference>
<dbReference type="GO" id="GO:0060271">
    <property type="term" value="P:cilium assembly"/>
    <property type="evidence" value="ECO:0000318"/>
    <property type="project" value="GO_Central"/>
</dbReference>
<reference evidence="3 4" key="1">
    <citation type="journal article" date="2008" name="Nature">
        <title>The Trichoplax genome and the nature of placozoans.</title>
        <authorList>
            <person name="Srivastava M."/>
            <person name="Begovic E."/>
            <person name="Chapman J."/>
            <person name="Putnam N.H."/>
            <person name="Hellsten U."/>
            <person name="Kawashima T."/>
            <person name="Kuo A."/>
            <person name="Mitros T."/>
            <person name="Salamov A."/>
            <person name="Carpenter M.L."/>
            <person name="Signorovitch A.Y."/>
            <person name="Moreno M.A."/>
            <person name="Kamm K."/>
            <person name="Grimwood J."/>
            <person name="Schmutz J."/>
            <person name="Shapiro H."/>
            <person name="Grigoriev I.V."/>
            <person name="Buss L.W."/>
            <person name="Schierwater B."/>
            <person name="Dellaporta S.L."/>
            <person name="Rokhsar D.S."/>
        </authorList>
    </citation>
    <scope>NUCLEOTIDE SEQUENCE [LARGE SCALE GENOMIC DNA]</scope>
    <source>
        <strain evidence="3 4">Grell-BS-1999</strain>
    </source>
</reference>
<dbReference type="GeneID" id="6753166"/>
<accession>B3RV13</accession>
<gene>
    <name evidence="3" type="ORF">TRIADDRAFT_23663</name>
</gene>
<dbReference type="FunCoup" id="B3RV13">
    <property type="interactions" value="985"/>
</dbReference>
<dbReference type="STRING" id="10228.B3RV13"/>
<dbReference type="InParanoid" id="B3RV13"/>
<dbReference type="KEGG" id="tad:TRIADDRAFT_23663"/>
<feature type="region of interest" description="Disordered" evidence="2">
    <location>
        <begin position="27"/>
        <end position="55"/>
    </location>
</feature>
<dbReference type="GO" id="GO:0005815">
    <property type="term" value="C:microtubule organizing center"/>
    <property type="evidence" value="ECO:0000318"/>
    <property type="project" value="GO_Central"/>
</dbReference>
<dbReference type="HOGENOM" id="CLU_014616_0_0_1"/>
<dbReference type="PANTHER" id="PTHR18950">
    <property type="entry name" value="PROGESTERONE-INDUCED BLOCKING FACTOR 1"/>
    <property type="match status" value="1"/>
</dbReference>
<evidence type="ECO:0000313" key="4">
    <source>
        <dbReference type="Proteomes" id="UP000009022"/>
    </source>
</evidence>
<feature type="coiled-coil region" evidence="1">
    <location>
        <begin position="331"/>
        <end position="452"/>
    </location>
</feature>
<evidence type="ECO:0008006" key="5">
    <source>
        <dbReference type="Google" id="ProtNLM"/>
    </source>
</evidence>
<protein>
    <recommendedName>
        <fullName evidence="5">Progesterone immunomodulatory binding factor 1</fullName>
    </recommendedName>
</protein>
<feature type="coiled-coil region" evidence="1">
    <location>
        <begin position="589"/>
        <end position="686"/>
    </location>
</feature>
<dbReference type="OMA" id="XVLTKEF"/>
<organism evidence="3 4">
    <name type="scientific">Trichoplax adhaerens</name>
    <name type="common">Trichoplax reptans</name>
    <dbReference type="NCBI Taxonomy" id="10228"/>
    <lineage>
        <taxon>Eukaryota</taxon>
        <taxon>Metazoa</taxon>
        <taxon>Placozoa</taxon>
        <taxon>Uniplacotomia</taxon>
        <taxon>Trichoplacea</taxon>
        <taxon>Trichoplacidae</taxon>
        <taxon>Trichoplax</taxon>
    </lineage>
</organism>
<keyword evidence="4" id="KW-1185">Reference proteome</keyword>
<feature type="coiled-coil region" evidence="1">
    <location>
        <begin position="216"/>
        <end position="295"/>
    </location>
</feature>
<dbReference type="InterPro" id="IPR026205">
    <property type="entry name" value="PIBF1"/>
</dbReference>
<keyword evidence="1" id="KW-0175">Coiled coil</keyword>
<dbReference type="eggNOG" id="ENOG502QRKC">
    <property type="taxonomic scope" value="Eukaryota"/>
</dbReference>
<evidence type="ECO:0000313" key="3">
    <source>
        <dbReference type="EMBL" id="EDV25416.1"/>
    </source>
</evidence>
<dbReference type="AlphaFoldDB" id="B3RV13"/>
<name>B3RV13_TRIAD</name>
<evidence type="ECO:0000256" key="2">
    <source>
        <dbReference type="SAM" id="MobiDB-lite"/>
    </source>
</evidence>
<proteinExistence type="predicted"/>
<dbReference type="EMBL" id="DS985244">
    <property type="protein sequence ID" value="EDV25416.1"/>
    <property type="molecule type" value="Genomic_DNA"/>
</dbReference>